<dbReference type="STRING" id="418495.SAMN05216215_107214"/>
<dbReference type="EMBL" id="FNOK01000072">
    <property type="protein sequence ID" value="SDZ42597.1"/>
    <property type="molecule type" value="Genomic_DNA"/>
</dbReference>
<dbReference type="CDD" id="cd04458">
    <property type="entry name" value="CSP_CDS"/>
    <property type="match status" value="1"/>
</dbReference>
<dbReference type="AlphaFoldDB" id="A0A1H3SY34"/>
<dbReference type="PROSITE" id="PS00352">
    <property type="entry name" value="CSD_1"/>
    <property type="match status" value="1"/>
</dbReference>
<dbReference type="InterPro" id="IPR011129">
    <property type="entry name" value="CSD"/>
</dbReference>
<proteinExistence type="predicted"/>
<dbReference type="InterPro" id="IPR012340">
    <property type="entry name" value="NA-bd_OB-fold"/>
</dbReference>
<comment type="subcellular location">
    <subcellularLocation>
        <location evidence="1">Cytoplasm</location>
    </subcellularLocation>
</comment>
<dbReference type="GO" id="GO:0005737">
    <property type="term" value="C:cytoplasm"/>
    <property type="evidence" value="ECO:0007669"/>
    <property type="project" value="UniProtKB-SubCell"/>
</dbReference>
<dbReference type="InterPro" id="IPR002059">
    <property type="entry name" value="CSP_DNA-bd"/>
</dbReference>
<keyword evidence="3" id="KW-0238">DNA-binding</keyword>
<accession>A0A1H3SY34</accession>
<name>A0A1H3SY34_9PSEU</name>
<keyword evidence="4" id="KW-1185">Reference proteome</keyword>
<protein>
    <submittedName>
        <fullName evidence="3">Cold-shock DNA-binding protein family</fullName>
    </submittedName>
</protein>
<dbReference type="PRINTS" id="PR00050">
    <property type="entry name" value="COLDSHOCK"/>
</dbReference>
<organism evidence="3 4">
    <name type="scientific">Saccharopolyspora shandongensis</name>
    <dbReference type="NCBI Taxonomy" id="418495"/>
    <lineage>
        <taxon>Bacteria</taxon>
        <taxon>Bacillati</taxon>
        <taxon>Actinomycetota</taxon>
        <taxon>Actinomycetes</taxon>
        <taxon>Pseudonocardiales</taxon>
        <taxon>Pseudonocardiaceae</taxon>
        <taxon>Saccharopolyspora</taxon>
    </lineage>
</organism>
<dbReference type="RefSeq" id="WP_245761743.1">
    <property type="nucleotide sequence ID" value="NZ_FNOK01000072.1"/>
</dbReference>
<dbReference type="Gene3D" id="2.40.50.140">
    <property type="entry name" value="Nucleic acid-binding proteins"/>
    <property type="match status" value="1"/>
</dbReference>
<evidence type="ECO:0000256" key="1">
    <source>
        <dbReference type="RuleBase" id="RU000408"/>
    </source>
</evidence>
<evidence type="ECO:0000313" key="4">
    <source>
        <dbReference type="Proteomes" id="UP000199529"/>
    </source>
</evidence>
<dbReference type="PROSITE" id="PS51857">
    <property type="entry name" value="CSD_2"/>
    <property type="match status" value="1"/>
</dbReference>
<reference evidence="4" key="1">
    <citation type="submission" date="2016-10" db="EMBL/GenBank/DDBJ databases">
        <authorList>
            <person name="Varghese N."/>
            <person name="Submissions S."/>
        </authorList>
    </citation>
    <scope>NUCLEOTIDE SEQUENCE [LARGE SCALE GENOMIC DNA]</scope>
    <source>
        <strain evidence="4">CGMCC 4.3530</strain>
    </source>
</reference>
<dbReference type="PANTHER" id="PTHR46565">
    <property type="entry name" value="COLD SHOCK DOMAIN PROTEIN 2"/>
    <property type="match status" value="1"/>
</dbReference>
<dbReference type="InterPro" id="IPR019844">
    <property type="entry name" value="CSD_CS"/>
</dbReference>
<evidence type="ECO:0000313" key="3">
    <source>
        <dbReference type="EMBL" id="SDZ42597.1"/>
    </source>
</evidence>
<gene>
    <name evidence="3" type="ORF">SAMN05216215_107214</name>
</gene>
<dbReference type="SMART" id="SM00357">
    <property type="entry name" value="CSP"/>
    <property type="match status" value="1"/>
</dbReference>
<dbReference type="SUPFAM" id="SSF50249">
    <property type="entry name" value="Nucleic acid-binding proteins"/>
    <property type="match status" value="1"/>
</dbReference>
<dbReference type="PANTHER" id="PTHR46565:SF20">
    <property type="entry name" value="COLD SHOCK DOMAIN-CONTAINING PROTEIN 4"/>
    <property type="match status" value="1"/>
</dbReference>
<dbReference type="Proteomes" id="UP000199529">
    <property type="component" value="Unassembled WGS sequence"/>
</dbReference>
<dbReference type="GO" id="GO:0003677">
    <property type="term" value="F:DNA binding"/>
    <property type="evidence" value="ECO:0007669"/>
    <property type="project" value="UniProtKB-KW"/>
</dbReference>
<dbReference type="Pfam" id="PF00313">
    <property type="entry name" value="CSD"/>
    <property type="match status" value="1"/>
</dbReference>
<feature type="domain" description="CSD" evidence="2">
    <location>
        <begin position="49"/>
        <end position="114"/>
    </location>
</feature>
<evidence type="ECO:0000259" key="2">
    <source>
        <dbReference type="PROSITE" id="PS51857"/>
    </source>
</evidence>
<sequence length="184" mass="19818">MIAFSFLVSRIVVDVALRPLFSAPEGVILRMYLLAVRKRALAVCEAEAVETGKIVKYDETRGFGFIAPDSGGEDVFLHASILDEELKQNLRGGMRVGFEAMPGTQGTKAVAVHPLGAASQAAEVADETRRGDDDELCDVLPVAEFSQQITDVLIETAPSLTGGQILQVRKRLVAFAQSNGWVEA</sequence>